<organism evidence="1 2">
    <name type="scientific">Arenibacter certesii</name>
    <dbReference type="NCBI Taxonomy" id="228955"/>
    <lineage>
        <taxon>Bacteria</taxon>
        <taxon>Pseudomonadati</taxon>
        <taxon>Bacteroidota</taxon>
        <taxon>Flavobacteriia</taxon>
        <taxon>Flavobacteriales</taxon>
        <taxon>Flavobacteriaceae</taxon>
        <taxon>Arenibacter</taxon>
    </lineage>
</organism>
<evidence type="ECO:0000313" key="1">
    <source>
        <dbReference type="EMBL" id="GGW51748.1"/>
    </source>
</evidence>
<dbReference type="EMBL" id="BMWP01000060">
    <property type="protein sequence ID" value="GGW51748.1"/>
    <property type="molecule type" value="Genomic_DNA"/>
</dbReference>
<reference evidence="1" key="1">
    <citation type="journal article" date="2014" name="Int. J. Syst. Evol. Microbiol.">
        <title>Complete genome sequence of Corynebacterium casei LMG S-19264T (=DSM 44701T), isolated from a smear-ripened cheese.</title>
        <authorList>
            <consortium name="US DOE Joint Genome Institute (JGI-PGF)"/>
            <person name="Walter F."/>
            <person name="Albersmeier A."/>
            <person name="Kalinowski J."/>
            <person name="Ruckert C."/>
        </authorList>
    </citation>
    <scope>NUCLEOTIDE SEQUENCE</scope>
    <source>
        <strain evidence="1">KCTC 12113</strain>
    </source>
</reference>
<keyword evidence="2" id="KW-1185">Reference proteome</keyword>
<dbReference type="AlphaFoldDB" id="A0A918J733"/>
<dbReference type="Gene3D" id="2.160.20.10">
    <property type="entry name" value="Single-stranded right-handed beta-helix, Pectin lyase-like"/>
    <property type="match status" value="1"/>
</dbReference>
<protein>
    <recommendedName>
        <fullName evidence="3">Right handed beta helix domain-containing protein</fullName>
    </recommendedName>
</protein>
<comment type="caution">
    <text evidence="1">The sequence shown here is derived from an EMBL/GenBank/DDBJ whole genome shotgun (WGS) entry which is preliminary data.</text>
</comment>
<dbReference type="Proteomes" id="UP000634668">
    <property type="component" value="Unassembled WGS sequence"/>
</dbReference>
<dbReference type="Pfam" id="PF17963">
    <property type="entry name" value="Big_9"/>
    <property type="match status" value="1"/>
</dbReference>
<dbReference type="SUPFAM" id="SSF51126">
    <property type="entry name" value="Pectin lyase-like"/>
    <property type="match status" value="2"/>
</dbReference>
<name>A0A918J733_9FLAO</name>
<dbReference type="InterPro" id="IPR012334">
    <property type="entry name" value="Pectin_lyas_fold"/>
</dbReference>
<sequence length="531" mass="58092">MTLPNNPIVIDPLGNGSSELPENILITNVSPPKMGTAVVNDDNTITYTPDENKSGTDVFDYSATVTKPDKTVSTETGNITVNVAEAEKTPTPTPAPIPANIYYVTTSGKSSNSGDSEDNAWNIQHAFSTAKAGDIVYIKAGNYGSLELSTKNSGTSDKPIKFIGYTSNAGDLVSQEGSTFKYGDKLDASKMPILIGTLEKTAINLQNNYVQIENFQITKYKMAITSKGQHVVIRNVIATELGKQTEYSAYDGWGIIIYGENSLLENSFVLNATAEAIKLYGANNSRVNHCEVRADNPSNPTDYYFLITGATKNSIIENSHAERTQGLKHGGHGFDMKDQAEYNTFKNCTAVYTSFELNFSGVRYNTIQNCSIYGASTEPKDWHANLVIFNGANNNLIKDMYIQDTWSAISWGDYDDGYVGPNGDRDEVSCGYDNTFERITVRNTNRILNVGGGTEYTAAAKRNTFINCDFSDFGSVAVTYYPTEGIKFKNCKFSNGKSLITEAGGLYAPYSKADIMFENCTWKNNSFSAPN</sequence>
<evidence type="ECO:0000313" key="2">
    <source>
        <dbReference type="Proteomes" id="UP000634668"/>
    </source>
</evidence>
<proteinExistence type="predicted"/>
<dbReference type="InterPro" id="IPR011050">
    <property type="entry name" value="Pectin_lyase_fold/virulence"/>
</dbReference>
<dbReference type="Gene3D" id="2.60.40.3440">
    <property type="match status" value="1"/>
</dbReference>
<evidence type="ECO:0008006" key="3">
    <source>
        <dbReference type="Google" id="ProtNLM"/>
    </source>
</evidence>
<reference evidence="1" key="2">
    <citation type="submission" date="2020-09" db="EMBL/GenBank/DDBJ databases">
        <authorList>
            <person name="Sun Q."/>
            <person name="Kim S."/>
        </authorList>
    </citation>
    <scope>NUCLEOTIDE SEQUENCE</scope>
    <source>
        <strain evidence="1">KCTC 12113</strain>
    </source>
</reference>
<accession>A0A918J733</accession>
<gene>
    <name evidence="1" type="ORF">GCM10007383_38910</name>
</gene>